<evidence type="ECO:0000256" key="1">
    <source>
        <dbReference type="SAM" id="Phobius"/>
    </source>
</evidence>
<keyword evidence="1" id="KW-0812">Transmembrane</keyword>
<keyword evidence="3" id="KW-1185">Reference proteome</keyword>
<dbReference type="AlphaFoldDB" id="A0AAV3YGE6"/>
<comment type="caution">
    <text evidence="2">The sequence shown here is derived from an EMBL/GenBank/DDBJ whole genome shotgun (WGS) entry which is preliminary data.</text>
</comment>
<protein>
    <submittedName>
        <fullName evidence="2">Reverse transcriptase</fullName>
    </submittedName>
</protein>
<gene>
    <name evidence="2" type="ORF">PoB_000866500</name>
</gene>
<accession>A0AAV3YGE6</accession>
<keyword evidence="1" id="KW-0472">Membrane</keyword>
<feature type="transmembrane region" description="Helical" evidence="1">
    <location>
        <begin position="75"/>
        <end position="97"/>
    </location>
</feature>
<dbReference type="Proteomes" id="UP000735302">
    <property type="component" value="Unassembled WGS sequence"/>
</dbReference>
<evidence type="ECO:0000313" key="3">
    <source>
        <dbReference type="Proteomes" id="UP000735302"/>
    </source>
</evidence>
<keyword evidence="2" id="KW-0808">Transferase</keyword>
<keyword evidence="2" id="KW-0695">RNA-directed DNA polymerase</keyword>
<proteinExistence type="predicted"/>
<keyword evidence="1" id="KW-1133">Transmembrane helix</keyword>
<reference evidence="2 3" key="1">
    <citation type="journal article" date="2021" name="Elife">
        <title>Chloroplast acquisition without the gene transfer in kleptoplastic sea slugs, Plakobranchus ocellatus.</title>
        <authorList>
            <person name="Maeda T."/>
            <person name="Takahashi S."/>
            <person name="Yoshida T."/>
            <person name="Shimamura S."/>
            <person name="Takaki Y."/>
            <person name="Nagai Y."/>
            <person name="Toyoda A."/>
            <person name="Suzuki Y."/>
            <person name="Arimoto A."/>
            <person name="Ishii H."/>
            <person name="Satoh N."/>
            <person name="Nishiyama T."/>
            <person name="Hasebe M."/>
            <person name="Maruyama T."/>
            <person name="Minagawa J."/>
            <person name="Obokata J."/>
            <person name="Shigenobu S."/>
        </authorList>
    </citation>
    <scope>NUCLEOTIDE SEQUENCE [LARGE SCALE GENOMIC DNA]</scope>
</reference>
<keyword evidence="2" id="KW-0548">Nucleotidyltransferase</keyword>
<dbReference type="EMBL" id="BLXT01000976">
    <property type="protein sequence ID" value="GFN82159.1"/>
    <property type="molecule type" value="Genomic_DNA"/>
</dbReference>
<sequence>MYRKGSSTVSECLGKPFKRLNLVDFASADSSEPHQIIDPAISKNLPYSRGYSSNVRRLFSGFKIRFSTERYATDWINLEIGIAMGCTISLILFVLAMEMGGASSADLSGECYMPSLKVFMDDTTILCSTEKETRRMLVRLDALMN</sequence>
<dbReference type="GO" id="GO:0003964">
    <property type="term" value="F:RNA-directed DNA polymerase activity"/>
    <property type="evidence" value="ECO:0007669"/>
    <property type="project" value="UniProtKB-KW"/>
</dbReference>
<organism evidence="2 3">
    <name type="scientific">Plakobranchus ocellatus</name>
    <dbReference type="NCBI Taxonomy" id="259542"/>
    <lineage>
        <taxon>Eukaryota</taxon>
        <taxon>Metazoa</taxon>
        <taxon>Spiralia</taxon>
        <taxon>Lophotrochozoa</taxon>
        <taxon>Mollusca</taxon>
        <taxon>Gastropoda</taxon>
        <taxon>Heterobranchia</taxon>
        <taxon>Euthyneura</taxon>
        <taxon>Panpulmonata</taxon>
        <taxon>Sacoglossa</taxon>
        <taxon>Placobranchoidea</taxon>
        <taxon>Plakobranchidae</taxon>
        <taxon>Plakobranchus</taxon>
    </lineage>
</organism>
<evidence type="ECO:0000313" key="2">
    <source>
        <dbReference type="EMBL" id="GFN82159.1"/>
    </source>
</evidence>
<name>A0AAV3YGE6_9GAST</name>